<comment type="similarity">
    <text evidence="2">Belongs to the binding-protein-dependent transport system permease family. FecCD subfamily.</text>
</comment>
<dbReference type="GO" id="GO:0033214">
    <property type="term" value="P:siderophore-iron import into cell"/>
    <property type="evidence" value="ECO:0007669"/>
    <property type="project" value="TreeGrafter"/>
</dbReference>
<evidence type="ECO:0000256" key="7">
    <source>
        <dbReference type="ARBA" id="ARBA00023136"/>
    </source>
</evidence>
<feature type="transmembrane region" description="Helical" evidence="8">
    <location>
        <begin position="32"/>
        <end position="53"/>
    </location>
</feature>
<evidence type="ECO:0000256" key="2">
    <source>
        <dbReference type="ARBA" id="ARBA00007935"/>
    </source>
</evidence>
<dbReference type="InterPro" id="IPR000522">
    <property type="entry name" value="ABC_transptr_permease_BtuC"/>
</dbReference>
<organism evidence="9 10">
    <name type="scientific">Agrococcus casei LMG 22410</name>
    <dbReference type="NCBI Taxonomy" id="1255656"/>
    <lineage>
        <taxon>Bacteria</taxon>
        <taxon>Bacillati</taxon>
        <taxon>Actinomycetota</taxon>
        <taxon>Actinomycetes</taxon>
        <taxon>Micrococcales</taxon>
        <taxon>Microbacteriaceae</taxon>
        <taxon>Agrococcus</taxon>
    </lineage>
</organism>
<feature type="transmembrane region" description="Helical" evidence="8">
    <location>
        <begin position="182"/>
        <end position="204"/>
    </location>
</feature>
<feature type="transmembrane region" description="Helical" evidence="8">
    <location>
        <begin position="269"/>
        <end position="302"/>
    </location>
</feature>
<evidence type="ECO:0000256" key="8">
    <source>
        <dbReference type="SAM" id="Phobius"/>
    </source>
</evidence>
<keyword evidence="3" id="KW-0813">Transport</keyword>
<dbReference type="PANTHER" id="PTHR30472:SF25">
    <property type="entry name" value="ABC TRANSPORTER PERMEASE PROTEIN MJ0876-RELATED"/>
    <property type="match status" value="1"/>
</dbReference>
<feature type="transmembrane region" description="Helical" evidence="8">
    <location>
        <begin position="95"/>
        <end position="112"/>
    </location>
</feature>
<keyword evidence="10" id="KW-1185">Reference proteome</keyword>
<evidence type="ECO:0000256" key="4">
    <source>
        <dbReference type="ARBA" id="ARBA00022475"/>
    </source>
</evidence>
<dbReference type="GO" id="GO:0022857">
    <property type="term" value="F:transmembrane transporter activity"/>
    <property type="evidence" value="ECO:0007669"/>
    <property type="project" value="InterPro"/>
</dbReference>
<feature type="transmembrane region" description="Helical" evidence="8">
    <location>
        <begin position="124"/>
        <end position="144"/>
    </location>
</feature>
<evidence type="ECO:0000256" key="6">
    <source>
        <dbReference type="ARBA" id="ARBA00022989"/>
    </source>
</evidence>
<dbReference type="EMBL" id="FUHU01000046">
    <property type="protein sequence ID" value="SJM69408.1"/>
    <property type="molecule type" value="Genomic_DNA"/>
</dbReference>
<evidence type="ECO:0000313" key="10">
    <source>
        <dbReference type="Proteomes" id="UP000195787"/>
    </source>
</evidence>
<evidence type="ECO:0000256" key="3">
    <source>
        <dbReference type="ARBA" id="ARBA00022448"/>
    </source>
</evidence>
<dbReference type="Pfam" id="PF01032">
    <property type="entry name" value="FecCD"/>
    <property type="match status" value="1"/>
</dbReference>
<keyword evidence="5 8" id="KW-0812">Transmembrane</keyword>
<feature type="transmembrane region" description="Helical" evidence="8">
    <location>
        <begin position="150"/>
        <end position="170"/>
    </location>
</feature>
<keyword evidence="7 8" id="KW-0472">Membrane</keyword>
<dbReference type="FunFam" id="1.10.3470.10:FF:000001">
    <property type="entry name" value="Vitamin B12 ABC transporter permease BtuC"/>
    <property type="match status" value="1"/>
</dbReference>
<gene>
    <name evidence="9" type="ORF">CZ674_13270</name>
</gene>
<reference evidence="9 10" key="1">
    <citation type="submission" date="2017-02" db="EMBL/GenBank/DDBJ databases">
        <authorList>
            <person name="Peterson S.W."/>
        </authorList>
    </citation>
    <scope>NUCLEOTIDE SEQUENCE [LARGE SCALE GENOMIC DNA]</scope>
    <source>
        <strain evidence="9 10">LMG 22410</strain>
    </source>
</reference>
<evidence type="ECO:0000256" key="5">
    <source>
        <dbReference type="ARBA" id="ARBA00022692"/>
    </source>
</evidence>
<name>A0A1R4GMG6_9MICO</name>
<dbReference type="Gene3D" id="1.10.3470.10">
    <property type="entry name" value="ABC transporter involved in vitamin B12 uptake, BtuC"/>
    <property type="match status" value="1"/>
</dbReference>
<dbReference type="GO" id="GO:0005886">
    <property type="term" value="C:plasma membrane"/>
    <property type="evidence" value="ECO:0007669"/>
    <property type="project" value="UniProtKB-SubCell"/>
</dbReference>
<evidence type="ECO:0000256" key="1">
    <source>
        <dbReference type="ARBA" id="ARBA00004651"/>
    </source>
</evidence>
<dbReference type="SUPFAM" id="SSF81345">
    <property type="entry name" value="ABC transporter involved in vitamin B12 uptake, BtuC"/>
    <property type="match status" value="1"/>
</dbReference>
<comment type="subcellular location">
    <subcellularLocation>
        <location evidence="1">Cell membrane</location>
        <topology evidence="1">Multi-pass membrane protein</topology>
    </subcellularLocation>
</comment>
<feature type="transmembrane region" description="Helical" evidence="8">
    <location>
        <begin position="224"/>
        <end position="245"/>
    </location>
</feature>
<keyword evidence="6 8" id="KW-1133">Transmembrane helix</keyword>
<feature type="transmembrane region" description="Helical" evidence="8">
    <location>
        <begin position="341"/>
        <end position="359"/>
    </location>
</feature>
<dbReference type="AlphaFoldDB" id="A0A1R4GMG6"/>
<dbReference type="RefSeq" id="WP_234988599.1">
    <property type="nucleotide sequence ID" value="NZ_FUHU01000046.1"/>
</dbReference>
<dbReference type="PANTHER" id="PTHR30472">
    <property type="entry name" value="FERRIC ENTEROBACTIN TRANSPORT SYSTEM PERMEASE PROTEIN"/>
    <property type="match status" value="1"/>
</dbReference>
<protein>
    <submittedName>
        <fullName evidence="9">Heme ABC transporter, permease protein HmuU</fullName>
    </submittedName>
</protein>
<sequence length="370" mass="38233">MTKLALQAPSQAPRLLDLPTKPVQLPVSRRRAALLLTVIGVTLIIGVLLSVAIGQLPISIPEIFGSFCRKLGLGCTSPDALYIDGALWEVRLPRVVLTVLVGGALAAAGAVMQGIFGNPLADPGIIGVSSGAAVGASLAIVTGIGALSSIAIPGAAFVTALLTTFFVYAFSRSNGRTEVITLILTGIAVNAVAGAGLAFMTFAADTNQREQIVFWQMGSLAGSLWFQVGAVLPLVLIGVIAIIPLMRQLDLLALGDDAARHLGVDIEKLRVVAIVIVAVLTASAVSFAGIIGFVGLVVPHLIRMVAGPSHRLLIAASIPGGAAMLTLADLVARTAVPYAELPIGMITALIGGPFFFYLLRRQRSRTGGWA</sequence>
<accession>A0A1R4GMG6</accession>
<proteinExistence type="inferred from homology"/>
<dbReference type="InterPro" id="IPR037294">
    <property type="entry name" value="ABC_BtuC-like"/>
</dbReference>
<keyword evidence="4" id="KW-1003">Cell membrane</keyword>
<dbReference type="Proteomes" id="UP000195787">
    <property type="component" value="Unassembled WGS sequence"/>
</dbReference>
<evidence type="ECO:0000313" key="9">
    <source>
        <dbReference type="EMBL" id="SJM69408.1"/>
    </source>
</evidence>
<dbReference type="GeneID" id="303174180"/>
<dbReference type="CDD" id="cd06550">
    <property type="entry name" value="TM_ABC_iron-siderophores_like"/>
    <property type="match status" value="1"/>
</dbReference>